<reference evidence="2 3" key="1">
    <citation type="submission" date="2018-06" db="EMBL/GenBank/DDBJ databases">
        <authorList>
            <consortium name="Pathogen Informatics"/>
            <person name="Doyle S."/>
        </authorList>
    </citation>
    <scope>NUCLEOTIDE SEQUENCE [LARGE SCALE GENOMIC DNA]</scope>
    <source>
        <strain evidence="2 3">NCTC10821</strain>
    </source>
</reference>
<accession>A0A378TES2</accession>
<evidence type="ECO:0000256" key="1">
    <source>
        <dbReference type="SAM" id="Phobius"/>
    </source>
</evidence>
<protein>
    <recommendedName>
        <fullName evidence="4">Transmembrane protein</fullName>
    </recommendedName>
</protein>
<feature type="transmembrane region" description="Helical" evidence="1">
    <location>
        <begin position="89"/>
        <end position="110"/>
    </location>
</feature>
<feature type="transmembrane region" description="Helical" evidence="1">
    <location>
        <begin position="60"/>
        <end position="82"/>
    </location>
</feature>
<dbReference type="Proteomes" id="UP000254978">
    <property type="component" value="Unassembled WGS sequence"/>
</dbReference>
<evidence type="ECO:0000313" key="2">
    <source>
        <dbReference type="EMBL" id="STZ59239.1"/>
    </source>
</evidence>
<evidence type="ECO:0000313" key="3">
    <source>
        <dbReference type="Proteomes" id="UP000254978"/>
    </source>
</evidence>
<keyword evidence="1" id="KW-0472">Membrane</keyword>
<keyword evidence="3" id="KW-1185">Reference proteome</keyword>
<organism evidence="2 3">
    <name type="scientific">Mycolicibacterium tokaiense</name>
    <dbReference type="NCBI Taxonomy" id="39695"/>
    <lineage>
        <taxon>Bacteria</taxon>
        <taxon>Bacillati</taxon>
        <taxon>Actinomycetota</taxon>
        <taxon>Actinomycetes</taxon>
        <taxon>Mycobacteriales</taxon>
        <taxon>Mycobacteriaceae</taxon>
        <taxon>Mycolicibacterium</taxon>
    </lineage>
</organism>
<keyword evidence="1" id="KW-1133">Transmembrane helix</keyword>
<sequence length="112" mass="11611">MSAAKSELGTRTRPAATMLNWALALATILGAVALVVLAYGKVMATAACTADTCEVPSEGVFTVLLYGPPVVAAVAVLLSFVTARRPRGILVPIAAWVLLAVDLVVLTLTFRT</sequence>
<evidence type="ECO:0008006" key="4">
    <source>
        <dbReference type="Google" id="ProtNLM"/>
    </source>
</evidence>
<dbReference type="OrthoDB" id="4762660at2"/>
<feature type="transmembrane region" description="Helical" evidence="1">
    <location>
        <begin position="21"/>
        <end position="40"/>
    </location>
</feature>
<name>A0A378TES2_9MYCO</name>
<dbReference type="EMBL" id="UGQT01000001">
    <property type="protein sequence ID" value="STZ59239.1"/>
    <property type="molecule type" value="Genomic_DNA"/>
</dbReference>
<keyword evidence="1" id="KW-0812">Transmembrane</keyword>
<gene>
    <name evidence="2" type="ORF">NCTC10821_02765</name>
</gene>
<proteinExistence type="predicted"/>
<dbReference type="AlphaFoldDB" id="A0A378TES2"/>
<dbReference type="RefSeq" id="WP_115278819.1">
    <property type="nucleotide sequence ID" value="NZ_AP022600.1"/>
</dbReference>